<protein>
    <submittedName>
        <fullName evidence="4">Nuclear localization NPL6</fullName>
    </submittedName>
</protein>
<dbReference type="OrthoDB" id="5598844at2759"/>
<dbReference type="EMBL" id="LUFC02001517">
    <property type="protein sequence ID" value="KAF4473599.1"/>
    <property type="molecule type" value="Genomic_DNA"/>
</dbReference>
<gene>
    <name evidence="4" type="ORF">FAGAP_12952</name>
</gene>
<feature type="compositionally biased region" description="Low complexity" evidence="3">
    <location>
        <begin position="629"/>
        <end position="659"/>
    </location>
</feature>
<evidence type="ECO:0000313" key="4">
    <source>
        <dbReference type="EMBL" id="KAF4473599.1"/>
    </source>
</evidence>
<feature type="compositionally biased region" description="Polar residues" evidence="3">
    <location>
        <begin position="690"/>
        <end position="713"/>
    </location>
</feature>
<feature type="region of interest" description="Disordered" evidence="3">
    <location>
        <begin position="114"/>
        <end position="204"/>
    </location>
</feature>
<feature type="region of interest" description="Disordered" evidence="3">
    <location>
        <begin position="561"/>
        <end position="713"/>
    </location>
</feature>
<dbReference type="AlphaFoldDB" id="A0A9P5E8E6"/>
<dbReference type="GO" id="GO:0031490">
    <property type="term" value="F:chromatin DNA binding"/>
    <property type="evidence" value="ECO:0007669"/>
    <property type="project" value="TreeGrafter"/>
</dbReference>
<keyword evidence="5" id="KW-1185">Reference proteome</keyword>
<evidence type="ECO:0000313" key="5">
    <source>
        <dbReference type="Proteomes" id="UP000737391"/>
    </source>
</evidence>
<evidence type="ECO:0000256" key="1">
    <source>
        <dbReference type="ARBA" id="ARBA00023015"/>
    </source>
</evidence>
<feature type="compositionally biased region" description="Low complexity" evidence="3">
    <location>
        <begin position="421"/>
        <end position="431"/>
    </location>
</feature>
<organism evidence="4 5">
    <name type="scientific">Fusarium agapanthi</name>
    <dbReference type="NCBI Taxonomy" id="1803897"/>
    <lineage>
        <taxon>Eukaryota</taxon>
        <taxon>Fungi</taxon>
        <taxon>Dikarya</taxon>
        <taxon>Ascomycota</taxon>
        <taxon>Pezizomycotina</taxon>
        <taxon>Sordariomycetes</taxon>
        <taxon>Hypocreomycetidae</taxon>
        <taxon>Hypocreales</taxon>
        <taxon>Nectriaceae</taxon>
        <taxon>Fusarium</taxon>
        <taxon>Fusarium fujikuroi species complex</taxon>
    </lineage>
</organism>
<feature type="compositionally biased region" description="Low complexity" evidence="3">
    <location>
        <begin position="189"/>
        <end position="204"/>
    </location>
</feature>
<evidence type="ECO:0000256" key="2">
    <source>
        <dbReference type="ARBA" id="ARBA00023163"/>
    </source>
</evidence>
<reference evidence="4" key="1">
    <citation type="submission" date="2020-01" db="EMBL/GenBank/DDBJ databases">
        <title>Identification and distribution of gene clusters putatively required for synthesis of sphingolipid metabolism inhibitors in phylogenetically diverse species of the filamentous fungus Fusarium.</title>
        <authorList>
            <person name="Kim H.-S."/>
            <person name="Busman M."/>
            <person name="Brown D.W."/>
            <person name="Divon H."/>
            <person name="Uhlig S."/>
            <person name="Proctor R.H."/>
        </authorList>
    </citation>
    <scope>NUCLEOTIDE SEQUENCE</scope>
    <source>
        <strain evidence="4">NRRL 31653</strain>
    </source>
</reference>
<feature type="region of interest" description="Disordered" evidence="3">
    <location>
        <begin position="501"/>
        <end position="548"/>
    </location>
</feature>
<dbReference type="PANTHER" id="PTHR22597">
    <property type="entry name" value="POLYCOMB GROUP PROTEIN"/>
    <property type="match status" value="1"/>
</dbReference>
<name>A0A9P5E8E6_9HYPO</name>
<dbReference type="Proteomes" id="UP000737391">
    <property type="component" value="Unassembled WGS sequence"/>
</dbReference>
<evidence type="ECO:0000256" key="3">
    <source>
        <dbReference type="SAM" id="MobiDB-lite"/>
    </source>
</evidence>
<feature type="compositionally biased region" description="Polar residues" evidence="3">
    <location>
        <begin position="507"/>
        <end position="548"/>
    </location>
</feature>
<sequence>MPRPALHSPFRAKAWQAKSHNTRPGRLPTLSLSYIYNSPFTLNDAPPSGCQPRATGVASFLHLLQPVNSSVQTSLDTSPSLSRGRNFAHPPLARWLGSSVMYSAQQTSADNATINPAALSSPGLTQQPQRLLKRSHSPGVYDAPQLGDDGSISEAPGQAAGSTLPQTIPPPQTPQSRGSALPQTSPAYTPQTQMPPKTTPTKSTLKALPTVRDHTTDQLNPTGDEYIPREIDEFGEKKVQLNGTLNGGREYKCRTFLVPNRGDKLFMLATECARVLGYRDSYLLFNKNRSLYKIIASQAEKDDLVGQEILPFSYRSRQIAIVTARSMFRQFGSRVIVNGRRVRDDYWETKARKQGFTEADLAGEKRPGATKAREAAEAQQNNVLLAGPHPEIVYSNNPGPFPGPPQPHLVQPGMIGPPPGTTTRMPGLTLGSDLSDSRPRDYSGILKGGPRQEITGPAYQDQTRPSPLGELNAQAHHAADFNRSVNQQRDMRNDYLQGVWRRPHEQPPSNLTQQPVASADSSNTATSRPSHSPHTTATAMSQQPGLVSTQSPQMMMTTAPYSQSISAQSSLSQAPMRGMAQSPTQSIRPTLPGTGGSMSQGTPGYNYQSGQMWPQTPQAPQHGYGSYTAQSQAPHPSQSPSHLRQGSSGQMQSMQFPGMAGMQYGAGQSMYPADQTPRQYMPQGGAGGPSVSQGWSGQHSPAQQWWTPGQQPQ</sequence>
<comment type="caution">
    <text evidence="4">The sequence shown here is derived from an EMBL/GenBank/DDBJ whole genome shotgun (WGS) entry which is preliminary data.</text>
</comment>
<dbReference type="PANTHER" id="PTHR22597:SF5">
    <property type="entry name" value="LOCALIZATION PROTEIN, PUTATIVE (AFU_ORTHOLOGUE AFUA_1G10600)-RELATED"/>
    <property type="match status" value="1"/>
</dbReference>
<dbReference type="Pfam" id="PF08624">
    <property type="entry name" value="CRC_subunit"/>
    <property type="match status" value="1"/>
</dbReference>
<feature type="compositionally biased region" description="Polar residues" evidence="3">
    <location>
        <begin position="599"/>
        <end position="619"/>
    </location>
</feature>
<keyword evidence="2" id="KW-0804">Transcription</keyword>
<feature type="compositionally biased region" description="Low complexity" evidence="3">
    <location>
        <begin position="562"/>
        <end position="574"/>
    </location>
</feature>
<dbReference type="GO" id="GO:0016586">
    <property type="term" value="C:RSC-type complex"/>
    <property type="evidence" value="ECO:0007669"/>
    <property type="project" value="TreeGrafter"/>
</dbReference>
<proteinExistence type="predicted"/>
<accession>A0A9P5E8E6</accession>
<feature type="region of interest" description="Disordered" evidence="3">
    <location>
        <begin position="417"/>
        <end position="468"/>
    </location>
</feature>
<dbReference type="InterPro" id="IPR013933">
    <property type="entry name" value="CRC_Rsc7/Swp82"/>
</dbReference>
<keyword evidence="1" id="KW-0805">Transcription regulation</keyword>
<feature type="compositionally biased region" description="Polar residues" evidence="3">
    <location>
        <begin position="176"/>
        <end position="188"/>
    </location>
</feature>